<dbReference type="Gene3D" id="1.10.579.10">
    <property type="entry name" value="DNA Cyclobutane Dipyrimidine Photolyase, subunit A, domain 3"/>
    <property type="match status" value="1"/>
</dbReference>
<accession>A0A0C2JIP7</accession>
<keyword evidence="1" id="KW-0456">Lyase</keyword>
<dbReference type="OrthoDB" id="5288100at2"/>
<reference evidence="1 2" key="1">
    <citation type="submission" date="2014-11" db="EMBL/GenBank/DDBJ databases">
        <title>Draft Genome Sequence of Vibrio piscirenalis strains CECT 8603T and CECT 8604, two marine Gammaproteobacterium isolated from cultured gilthead sea bream (Sparus aurata).</title>
        <authorList>
            <person name="Arahal D.R."/>
            <person name="Rodrigo-Torres L."/>
            <person name="Lucena T."/>
            <person name="Pujalte M.J."/>
        </authorList>
    </citation>
    <scope>NUCLEOTIDE SEQUENCE [LARGE SCALE GENOMIC DNA]</scope>
    <source>
        <strain evidence="1 2">DCR 1-4-2</strain>
    </source>
</reference>
<evidence type="ECO:0000313" key="1">
    <source>
        <dbReference type="EMBL" id="KII76600.1"/>
    </source>
</evidence>
<dbReference type="InterPro" id="IPR052551">
    <property type="entry name" value="UV-DNA_repair_photolyase"/>
</dbReference>
<protein>
    <submittedName>
        <fullName evidence="1">Deoxyribodipyrimidine photolyase</fullName>
    </submittedName>
</protein>
<dbReference type="Pfam" id="PF04244">
    <property type="entry name" value="DPRP"/>
    <property type="match status" value="1"/>
</dbReference>
<dbReference type="InterPro" id="IPR036134">
    <property type="entry name" value="Crypto/Photolyase_FAD-like_sf"/>
</dbReference>
<dbReference type="GO" id="GO:0016829">
    <property type="term" value="F:lyase activity"/>
    <property type="evidence" value="ECO:0007669"/>
    <property type="project" value="UniProtKB-KW"/>
</dbReference>
<gene>
    <name evidence="1" type="ORF">OJ16_17610</name>
</gene>
<dbReference type="InterPro" id="IPR014729">
    <property type="entry name" value="Rossmann-like_a/b/a_fold"/>
</dbReference>
<dbReference type="RefSeq" id="WP_040992562.1">
    <property type="nucleotide sequence ID" value="NZ_JTKH01000024.1"/>
</dbReference>
<dbReference type="PANTHER" id="PTHR38657:SF1">
    <property type="entry name" value="SLR1343 PROTEIN"/>
    <property type="match status" value="1"/>
</dbReference>
<dbReference type="AlphaFoldDB" id="A0A0C2NJS6"/>
<dbReference type="SUPFAM" id="SSF48173">
    <property type="entry name" value="Cryptochrome/photolyase FAD-binding domain"/>
    <property type="match status" value="1"/>
</dbReference>
<dbReference type="STRING" id="1461322.OJ16_17610"/>
<dbReference type="Gene3D" id="3.40.50.620">
    <property type="entry name" value="HUPs"/>
    <property type="match status" value="1"/>
</dbReference>
<dbReference type="PANTHER" id="PTHR38657">
    <property type="entry name" value="SLR1343 PROTEIN"/>
    <property type="match status" value="1"/>
</dbReference>
<organism evidence="1 2">
    <name type="scientific">Vibrio renipiscarius</name>
    <dbReference type="NCBI Taxonomy" id="1461322"/>
    <lineage>
        <taxon>Bacteria</taxon>
        <taxon>Pseudomonadati</taxon>
        <taxon>Pseudomonadota</taxon>
        <taxon>Gammaproteobacteria</taxon>
        <taxon>Vibrionales</taxon>
        <taxon>Vibrionaceae</taxon>
        <taxon>Vibrio</taxon>
    </lineage>
</organism>
<name>A0A0C2NJS6_9VIBR</name>
<dbReference type="EMBL" id="JTKH01000024">
    <property type="protein sequence ID" value="KII76600.1"/>
    <property type="molecule type" value="Genomic_DNA"/>
</dbReference>
<proteinExistence type="predicted"/>
<keyword evidence="2" id="KW-1185">Reference proteome</keyword>
<comment type="caution">
    <text evidence="1">The sequence shown here is derived from an EMBL/GenBank/DDBJ whole genome shotgun (WGS) entry which is preliminary data.</text>
</comment>
<dbReference type="Proteomes" id="UP000031672">
    <property type="component" value="Unassembled WGS sequence"/>
</dbReference>
<dbReference type="InterPro" id="IPR007357">
    <property type="entry name" value="PhrB-like"/>
</dbReference>
<accession>A0A0C2NJS6</accession>
<dbReference type="Gene3D" id="1.10.10.1710">
    <property type="entry name" value="Deoxyribodipyrimidine photolyase-related"/>
    <property type="match status" value="1"/>
</dbReference>
<evidence type="ECO:0000313" key="2">
    <source>
        <dbReference type="Proteomes" id="UP000031672"/>
    </source>
</evidence>
<sequence length="535" mass="62254">MHYTRVRLILGDQLNAQHSWFSRVDDTTLYVIAELHQEATYTPHHIQKVCAFFLAMKAFAHERQEEGHHVLYLTLDDTQHFTDLPALIAHYVTEVNARIFEYQRPDEYRLLAQLANLTLPPVQQSETCDDAQACQTDQTRTQVVTNCVDSEHFMLPFAEIEQQFPAKKHIMMEHFYRRMRKRFNILIQEGKPEGGQWNFDANNRIKLKPKDIEQLPQPLLFGSETHEVIQRLEQHNIKTIGTIGEQLIWPINRSQSLGLLAHFCQVCLPLFGRFQDAMTENHDAKWSLYHCRLSFSLNSKLLTPAEVIEAALAAYRQRSDIDIAQVEGFVRQVLGWREYIRAVYWANMPNYQTLNALEAHNTLPHYFWDGETKMSCLHHAISQSLDYSYAHHIQRLMVTGNFCLITEIDPDQVDEWYLSVYVDAIEWVEMPNTRGMALFADGGIVGTKPYAASGAYINKMSDYCKGCHYDVKQRSGEGACPLNSLYWRFMHKHRERLANNPRIGMIYRSWDRTDPQVQDAILDTAEHYINNLETL</sequence>
<dbReference type="Gene3D" id="1.25.40.80">
    <property type="match status" value="1"/>
</dbReference>